<reference evidence="4" key="1">
    <citation type="journal article" date="2019" name="Int. J. Syst. Evol. Microbiol.">
        <title>The Global Catalogue of Microorganisms (GCM) 10K type strain sequencing project: providing services to taxonomists for standard genome sequencing and annotation.</title>
        <authorList>
            <consortium name="The Broad Institute Genomics Platform"/>
            <consortium name="The Broad Institute Genome Sequencing Center for Infectious Disease"/>
            <person name="Wu L."/>
            <person name="Ma J."/>
        </authorList>
    </citation>
    <scope>NUCLEOTIDE SEQUENCE [LARGE SCALE GENOMIC DNA]</scope>
    <source>
        <strain evidence="4">KCTC 52231</strain>
    </source>
</reference>
<gene>
    <name evidence="3" type="ORF">ACFOHV_17790</name>
</gene>
<feature type="signal peptide" evidence="2">
    <location>
        <begin position="1"/>
        <end position="36"/>
    </location>
</feature>
<proteinExistence type="predicted"/>
<protein>
    <recommendedName>
        <fullName evidence="5">Fibronectin attachment protein</fullName>
    </recommendedName>
</protein>
<dbReference type="EMBL" id="JBHRTG010000019">
    <property type="protein sequence ID" value="MFC3165138.1"/>
    <property type="molecule type" value="Genomic_DNA"/>
</dbReference>
<sequence length="255" mass="26903">MKKASARASRNHNLRRVAAILLAGVTLISAAGSAAALSELKQIGGQPAQAPVPTAEDVPGSAPPSGSVTGIPDPDPLISTPTDDPNATSGVEEAPEDQGPPPEVIYDIEKAPEPVRKLRQLIIEAAASGDIERLKPLLNLGPNQTQVMLDSADPDPIATLKGLSGDSEGVEILAILLDVLSTGFVHVNAGTPDEMYVWPYFAEKPLATLTPPEKVELFRIVTAGDFTDMQESGNYNFFRVGISPDGQWKFFTAGD</sequence>
<dbReference type="Proteomes" id="UP001595647">
    <property type="component" value="Unassembled WGS sequence"/>
</dbReference>
<keyword evidence="4" id="KW-1185">Reference proteome</keyword>
<feature type="compositionally biased region" description="Polar residues" evidence="1">
    <location>
        <begin position="79"/>
        <end position="89"/>
    </location>
</feature>
<dbReference type="RefSeq" id="WP_182304635.1">
    <property type="nucleotide sequence ID" value="NZ_CP059896.1"/>
</dbReference>
<name>A0ABV7I5N7_9HYPH</name>
<evidence type="ECO:0008006" key="5">
    <source>
        <dbReference type="Google" id="ProtNLM"/>
    </source>
</evidence>
<evidence type="ECO:0000256" key="1">
    <source>
        <dbReference type="SAM" id="MobiDB-lite"/>
    </source>
</evidence>
<organism evidence="3 4">
    <name type="scientific">Ciceribacter thiooxidans</name>
    <dbReference type="NCBI Taxonomy" id="1969821"/>
    <lineage>
        <taxon>Bacteria</taxon>
        <taxon>Pseudomonadati</taxon>
        <taxon>Pseudomonadota</taxon>
        <taxon>Alphaproteobacteria</taxon>
        <taxon>Hyphomicrobiales</taxon>
        <taxon>Rhizobiaceae</taxon>
        <taxon>Ciceribacter</taxon>
    </lineage>
</organism>
<evidence type="ECO:0000313" key="3">
    <source>
        <dbReference type="EMBL" id="MFC3165138.1"/>
    </source>
</evidence>
<keyword evidence="2" id="KW-0732">Signal</keyword>
<comment type="caution">
    <text evidence="3">The sequence shown here is derived from an EMBL/GenBank/DDBJ whole genome shotgun (WGS) entry which is preliminary data.</text>
</comment>
<feature type="chain" id="PRO_5046516285" description="Fibronectin attachment protein" evidence="2">
    <location>
        <begin position="37"/>
        <end position="255"/>
    </location>
</feature>
<feature type="region of interest" description="Disordered" evidence="1">
    <location>
        <begin position="43"/>
        <end position="102"/>
    </location>
</feature>
<accession>A0ABV7I5N7</accession>
<evidence type="ECO:0000256" key="2">
    <source>
        <dbReference type="SAM" id="SignalP"/>
    </source>
</evidence>
<evidence type="ECO:0000313" key="4">
    <source>
        <dbReference type="Proteomes" id="UP001595647"/>
    </source>
</evidence>